<organism evidence="3 6">
    <name type="scientific">Algibacter amylolyticus</name>
    <dbReference type="NCBI Taxonomy" id="1608400"/>
    <lineage>
        <taxon>Bacteria</taxon>
        <taxon>Pseudomonadati</taxon>
        <taxon>Bacteroidota</taxon>
        <taxon>Flavobacteriia</taxon>
        <taxon>Flavobacteriales</taxon>
        <taxon>Flavobacteriaceae</taxon>
        <taxon>Algibacter</taxon>
    </lineage>
</organism>
<dbReference type="Pfam" id="PF13648">
    <property type="entry name" value="Lipocalin_4"/>
    <property type="match status" value="1"/>
</dbReference>
<evidence type="ECO:0000313" key="3">
    <source>
        <dbReference type="EMBL" id="KAA5825745.1"/>
    </source>
</evidence>
<reference evidence="4 5" key="2">
    <citation type="submission" date="2019-07" db="EMBL/GenBank/DDBJ databases">
        <title>Algibacter marinivivus sp. nov., isolated from the surface of a marine red alga.</title>
        <authorList>
            <person name="Zhong X."/>
            <person name="Xu W."/>
            <person name="Zhang Y."/>
            <person name="Zhang Q."/>
            <person name="Du Z."/>
        </authorList>
    </citation>
    <scope>NUCLEOTIDE SEQUENCE [LARGE SCALE GENOMIC DNA]</scope>
    <source>
        <strain evidence="4 5">RU-4-M-4</strain>
    </source>
</reference>
<gene>
    <name evidence="3" type="ORF">F2B50_07495</name>
    <name evidence="4" type="ORF">FPF71_07495</name>
</gene>
<name>A0A5M7BF02_9FLAO</name>
<keyword evidence="1" id="KW-0732">Signal</keyword>
<evidence type="ECO:0000259" key="2">
    <source>
        <dbReference type="Pfam" id="PF13648"/>
    </source>
</evidence>
<reference evidence="3" key="3">
    <citation type="submission" date="2019-09" db="EMBL/GenBank/DDBJ databases">
        <authorList>
            <person name="Zhang D.-C."/>
        </authorList>
    </citation>
    <scope>NUCLEOTIDE SEQUENCE</scope>
    <source>
        <strain evidence="3">RU-4-M-4</strain>
    </source>
</reference>
<accession>A0A5M7BF02</accession>
<evidence type="ECO:0000313" key="6">
    <source>
        <dbReference type="Proteomes" id="UP000322315"/>
    </source>
</evidence>
<comment type="caution">
    <text evidence="3">The sequence shown here is derived from an EMBL/GenBank/DDBJ whole genome shotgun (WGS) entry which is preliminary data.</text>
</comment>
<dbReference type="Proteomes" id="UP000322315">
    <property type="component" value="Unassembled WGS sequence"/>
</dbReference>
<proteinExistence type="predicted"/>
<dbReference type="Proteomes" id="UP000315145">
    <property type="component" value="Unassembled WGS sequence"/>
</dbReference>
<dbReference type="RefSeq" id="WP_144116063.1">
    <property type="nucleotide sequence ID" value="NZ_JACHGE010000003.1"/>
</dbReference>
<sequence>MVLRLFSLVVIFLLVISCGSDDDLQDNQGVNSFYSNTYKSASETDLYGIWAIFNVEYQGVVADVPLNYQECGRDFFIFSENKRYTEYVFESSGCDYFLNVLNWELANGIINLSNNFNQNDELVITKLDKNQLVFKSRFDIDEDGELDVITIYAKPYKPNEIDVISNTFYRNNESGFENLISYNWDAYAGFNEFDRYEIYRSEGDNCSKGNATLIKTITDVNETEFTDLNPPKSAKRLCYFIKVYTNQGLLGESYLNDFTTEYIRPSPVNLYEPTVNSNQISFNWSKSEDPYFSHYELAFSNYGGGTGSGQQEYTVAILNNIETTSFVDENPPYLENPFYVLYVHNIFGNKTSFVNYDVTTFWEVNYKRQEIIDIKAIESYAVDNTEPVVYFYGKERGQETIYNIHRFNYETKQTEAVSNYTPNFSTGIPIKTIRTSYGNELFIEQASELYVYDAATLEYKYALNPNILGVHDFIYTNNGYWLFITNNDVYTFTRDNANLTLVDTKPHFTNHQGSFYYKCFGLNNNKIIVGHNNEVNSYVFDVDVNGNLTFNQIVPIPILNNWESKSEYSAVGQYIISYKENKLYSTSSFGLLESFEEPYFASGLSINGTTIFGTNNDPNWQVNSESIHKKEVLQLNRNTRLVTKTPTIGYPLFVFENYKGDVMSISSGLKKERLTDNINDKADIFIERIK</sequence>
<evidence type="ECO:0000256" key="1">
    <source>
        <dbReference type="SAM" id="SignalP"/>
    </source>
</evidence>
<dbReference type="InterPro" id="IPR024311">
    <property type="entry name" value="Lipocalin-like"/>
</dbReference>
<feature type="signal peptide" evidence="1">
    <location>
        <begin position="1"/>
        <end position="22"/>
    </location>
</feature>
<keyword evidence="5" id="KW-1185">Reference proteome</keyword>
<feature type="domain" description="Lipocalin-like" evidence="2">
    <location>
        <begin position="46"/>
        <end position="134"/>
    </location>
</feature>
<feature type="chain" id="PRO_5024369690" description="Lipocalin-like domain-containing protein" evidence="1">
    <location>
        <begin position="23"/>
        <end position="690"/>
    </location>
</feature>
<dbReference type="EMBL" id="VMBF01000003">
    <property type="protein sequence ID" value="TSJ80043.1"/>
    <property type="molecule type" value="Genomic_DNA"/>
</dbReference>
<dbReference type="EMBL" id="VWRS01000003">
    <property type="protein sequence ID" value="KAA5825745.1"/>
    <property type="molecule type" value="Genomic_DNA"/>
</dbReference>
<evidence type="ECO:0000313" key="4">
    <source>
        <dbReference type="EMBL" id="TSJ80043.1"/>
    </source>
</evidence>
<reference evidence="3 6" key="1">
    <citation type="journal article" date="2015" name="Int. J. Syst. Evol. Microbiol.">
        <title>Algibacter amylolyticus sp. nov., isolated from intertidal sediment.</title>
        <authorList>
            <person name="Zhang D.C."/>
            <person name="Wu J."/>
            <person name="Neuner K."/>
            <person name="Yao J."/>
            <person name="Margesin R."/>
        </authorList>
    </citation>
    <scope>NUCLEOTIDE SEQUENCE [LARGE SCALE GENOMIC DNA]</scope>
    <source>
        <strain evidence="3 6">RU-4-M-4</strain>
    </source>
</reference>
<protein>
    <recommendedName>
        <fullName evidence="2">Lipocalin-like domain-containing protein</fullName>
    </recommendedName>
</protein>
<dbReference type="InterPro" id="IPR011044">
    <property type="entry name" value="Quino_amine_DH_bsu"/>
</dbReference>
<dbReference type="AlphaFoldDB" id="A0A5M7BF02"/>
<dbReference type="OrthoDB" id="1403922at2"/>
<evidence type="ECO:0000313" key="5">
    <source>
        <dbReference type="Proteomes" id="UP000315145"/>
    </source>
</evidence>
<dbReference type="PROSITE" id="PS51257">
    <property type="entry name" value="PROKAR_LIPOPROTEIN"/>
    <property type="match status" value="1"/>
</dbReference>
<dbReference type="SUPFAM" id="SSF50969">
    <property type="entry name" value="YVTN repeat-like/Quinoprotein amine dehydrogenase"/>
    <property type="match status" value="1"/>
</dbReference>